<protein>
    <recommendedName>
        <fullName evidence="3">NERD domain-containing protein</fullName>
    </recommendedName>
</protein>
<evidence type="ECO:0008006" key="3">
    <source>
        <dbReference type="Google" id="ProtNLM"/>
    </source>
</evidence>
<dbReference type="RefSeq" id="WP_343756767.1">
    <property type="nucleotide sequence ID" value="NZ_BAAACW010000156.1"/>
</dbReference>
<evidence type="ECO:0000313" key="1">
    <source>
        <dbReference type="EMBL" id="GAA0370931.1"/>
    </source>
</evidence>
<sequence length="169" mass="20051">MKIQVMAYVIFIHPEFTLYQMPPNQNILLPSLLNKHLRELNKISAPLHSEHKRLARLINDRHMSDNQLAKKPHYSYEELRKGATCLKCQSWHVKVIERSTHCLSCSFRERNGEVILRKLGEYQVLFPDKELKTDRIYEWCGKNYSKESVRRVLSQNFEEKGTGKGRYYV</sequence>
<dbReference type="Proteomes" id="UP001501166">
    <property type="component" value="Unassembled WGS sequence"/>
</dbReference>
<evidence type="ECO:0000313" key="2">
    <source>
        <dbReference type="Proteomes" id="UP001501166"/>
    </source>
</evidence>
<organism evidence="1 2">
    <name type="scientific">Alkalibacterium iburiense</name>
    <dbReference type="NCBI Taxonomy" id="290589"/>
    <lineage>
        <taxon>Bacteria</taxon>
        <taxon>Bacillati</taxon>
        <taxon>Bacillota</taxon>
        <taxon>Bacilli</taxon>
        <taxon>Lactobacillales</taxon>
        <taxon>Carnobacteriaceae</taxon>
        <taxon>Alkalibacterium</taxon>
    </lineage>
</organism>
<keyword evidence="2" id="KW-1185">Reference proteome</keyword>
<accession>A0ABN0XRC6</accession>
<dbReference type="EMBL" id="BAAACW010000156">
    <property type="protein sequence ID" value="GAA0370931.1"/>
    <property type="molecule type" value="Genomic_DNA"/>
</dbReference>
<proteinExistence type="predicted"/>
<comment type="caution">
    <text evidence="1">The sequence shown here is derived from an EMBL/GenBank/DDBJ whole genome shotgun (WGS) entry which is preliminary data.</text>
</comment>
<reference evidence="1 2" key="1">
    <citation type="journal article" date="2019" name="Int. J. Syst. Evol. Microbiol.">
        <title>The Global Catalogue of Microorganisms (GCM) 10K type strain sequencing project: providing services to taxonomists for standard genome sequencing and annotation.</title>
        <authorList>
            <consortium name="The Broad Institute Genomics Platform"/>
            <consortium name="The Broad Institute Genome Sequencing Center for Infectious Disease"/>
            <person name="Wu L."/>
            <person name="Ma J."/>
        </authorList>
    </citation>
    <scope>NUCLEOTIDE SEQUENCE [LARGE SCALE GENOMIC DNA]</scope>
    <source>
        <strain evidence="1 2">JCM 12662</strain>
    </source>
</reference>
<name>A0ABN0XRC6_9LACT</name>
<gene>
    <name evidence="1" type="ORF">GCM10008932_22950</name>
</gene>